<dbReference type="Proteomes" id="UP000267249">
    <property type="component" value="Chromosome"/>
</dbReference>
<dbReference type="AlphaFoldDB" id="A0AAN1UTL4"/>
<accession>A0AAN1UTL4</accession>
<reference evidence="1 2" key="1">
    <citation type="journal article" date="2018" name="Sci. Rep.">
        <title>Genome Features and Biochemical Characteristics of a Robust, Fast Growing and Naturally Transformable Cyanobacterium Synechococcus elongatus PCC 11801 Isolated from India.</title>
        <authorList>
            <person name="Jaiswal D."/>
            <person name="Sengupta A."/>
            <person name="Sohoni S."/>
            <person name="Sengupta S."/>
            <person name="Phadnavis A.G."/>
            <person name="Pakrasi H.B."/>
            <person name="Wangikar P.P."/>
        </authorList>
    </citation>
    <scope>NUCLEOTIDE SEQUENCE [LARGE SCALE GENOMIC DNA]</scope>
    <source>
        <strain evidence="1 2">PCC 11801</strain>
    </source>
</reference>
<organism evidence="1 2">
    <name type="scientific">Synechococcus elongatus PCC 11801</name>
    <dbReference type="NCBI Taxonomy" id="2219813"/>
    <lineage>
        <taxon>Bacteria</taxon>
        <taxon>Bacillati</taxon>
        <taxon>Cyanobacteriota</taxon>
        <taxon>Cyanophyceae</taxon>
        <taxon>Synechococcales</taxon>
        <taxon>Synechococcaceae</taxon>
        <taxon>Synechococcus</taxon>
    </lineage>
</organism>
<evidence type="ECO:0000313" key="1">
    <source>
        <dbReference type="EMBL" id="AZB71689.1"/>
    </source>
</evidence>
<name>A0AAN1UTL4_SYNEL</name>
<proteinExistence type="predicted"/>
<gene>
    <name evidence="1" type="ORF">DOP62_02205</name>
</gene>
<dbReference type="EMBL" id="CP030139">
    <property type="protein sequence ID" value="AZB71689.1"/>
    <property type="molecule type" value="Genomic_DNA"/>
</dbReference>
<protein>
    <submittedName>
        <fullName evidence="1">Uncharacterized protein</fullName>
    </submittedName>
</protein>
<evidence type="ECO:0000313" key="2">
    <source>
        <dbReference type="Proteomes" id="UP000267249"/>
    </source>
</evidence>
<dbReference type="RefSeq" id="WP_208675202.1">
    <property type="nucleotide sequence ID" value="NZ_CP030139.2"/>
</dbReference>
<sequence>MTRESGGLSMTQLLQLPEEERLLVNRALRRRDLTLERAIALGRDRGQAQPEVWAKVLLQRLTEAGILELQAADSESPLYCVKLAWRRPSEGELLGLDE</sequence>